<organism evidence="3 4">
    <name type="scientific">Anaeramoeba flamelloides</name>
    <dbReference type="NCBI Taxonomy" id="1746091"/>
    <lineage>
        <taxon>Eukaryota</taxon>
        <taxon>Metamonada</taxon>
        <taxon>Anaeramoebidae</taxon>
        <taxon>Anaeramoeba</taxon>
    </lineage>
</organism>
<dbReference type="PANTHER" id="PTHR23101:SF25">
    <property type="entry name" value="GTPASE-ACTIVATING PROTEIN AND VPS9 DOMAIN-CONTAINING PROTEIN 1"/>
    <property type="match status" value="1"/>
</dbReference>
<accession>A0ABQ8XWA6</accession>
<evidence type="ECO:0000259" key="2">
    <source>
        <dbReference type="PROSITE" id="PS51205"/>
    </source>
</evidence>
<reference evidence="3" key="1">
    <citation type="submission" date="2022-08" db="EMBL/GenBank/DDBJ databases">
        <title>Novel sulfate-reducing endosymbionts in the free-living metamonad Anaeramoeba.</title>
        <authorList>
            <person name="Jerlstrom-Hultqvist J."/>
            <person name="Cepicka I."/>
            <person name="Gallot-Lavallee L."/>
            <person name="Salas-Leiva D."/>
            <person name="Curtis B.A."/>
            <person name="Zahonova K."/>
            <person name="Pipaliya S."/>
            <person name="Dacks J."/>
            <person name="Roger A.J."/>
        </authorList>
    </citation>
    <scope>NUCLEOTIDE SEQUENCE</scope>
    <source>
        <strain evidence="3">Schooner1</strain>
    </source>
</reference>
<dbReference type="EMBL" id="JAOAOG010000242">
    <property type="protein sequence ID" value="KAJ6236890.1"/>
    <property type="molecule type" value="Genomic_DNA"/>
</dbReference>
<dbReference type="SUPFAM" id="SSF109993">
    <property type="entry name" value="VPS9 domain"/>
    <property type="match status" value="1"/>
</dbReference>
<name>A0ABQ8XWA6_9EUKA</name>
<feature type="coiled-coil region" evidence="1">
    <location>
        <begin position="121"/>
        <end position="171"/>
    </location>
</feature>
<dbReference type="SMART" id="SM00167">
    <property type="entry name" value="VPS9"/>
    <property type="match status" value="1"/>
</dbReference>
<dbReference type="Gene3D" id="1.20.1050.80">
    <property type="entry name" value="VPS9 domain"/>
    <property type="match status" value="1"/>
</dbReference>
<dbReference type="PANTHER" id="PTHR23101">
    <property type="entry name" value="RAB GDP/GTP EXCHANGE FACTOR"/>
    <property type="match status" value="1"/>
</dbReference>
<sequence length="384" mass="45391">MKKKKTIGDVLEAFPKETEKIIKEAERKLRRVLCDIDLIMYNTDKGFLETLYHEMFAAKSTQSISLACLLDSTIKTLESLPSGIKNNEFRTLIWKIKEKQKIREKDLKKIINQKYEFQNAVKDLKESIGHIEEKMKGYENLIKSLLSLRFIEKNQEKLNKEMDKFKNANSKEVMENVVKNFFKKIKRWIKLDTLCLVYEDSYQSIIRLIQNYVFLQIFDNISVPIYSKSLIQKLDQQFSMKLVEVYTRITSTFLNIPKKLWAKEIWIFAINQLSCLNKYKTPLLKLNCLVKCSKIINNIIAYSGFEKFGADLVLPIIIYLIIISNPPDFPSNILFLDTFLDQELMERGSEYWFTMFKSAYNFCKNLDLNKLPREKLKYQSISIW</sequence>
<dbReference type="PROSITE" id="PS51205">
    <property type="entry name" value="VPS9"/>
    <property type="match status" value="1"/>
</dbReference>
<proteinExistence type="predicted"/>
<evidence type="ECO:0000256" key="1">
    <source>
        <dbReference type="SAM" id="Coils"/>
    </source>
</evidence>
<comment type="caution">
    <text evidence="3">The sequence shown here is derived from an EMBL/GenBank/DDBJ whole genome shotgun (WGS) entry which is preliminary data.</text>
</comment>
<feature type="domain" description="VPS9" evidence="2">
    <location>
        <begin position="232"/>
        <end position="372"/>
    </location>
</feature>
<keyword evidence="4" id="KW-1185">Reference proteome</keyword>
<keyword evidence="1" id="KW-0175">Coiled coil</keyword>
<evidence type="ECO:0000313" key="4">
    <source>
        <dbReference type="Proteomes" id="UP001150062"/>
    </source>
</evidence>
<gene>
    <name evidence="3" type="ORF">M0813_27635</name>
</gene>
<dbReference type="Pfam" id="PF02204">
    <property type="entry name" value="VPS9"/>
    <property type="match status" value="1"/>
</dbReference>
<dbReference type="InterPro" id="IPR003123">
    <property type="entry name" value="VPS9"/>
</dbReference>
<dbReference type="InterPro" id="IPR037191">
    <property type="entry name" value="VPS9_dom_sf"/>
</dbReference>
<dbReference type="InterPro" id="IPR045046">
    <property type="entry name" value="Vps9-like"/>
</dbReference>
<dbReference type="Proteomes" id="UP001150062">
    <property type="component" value="Unassembled WGS sequence"/>
</dbReference>
<protein>
    <submittedName>
        <fullName evidence="3">Rab gdp/gtp exchange factor</fullName>
    </submittedName>
</protein>
<evidence type="ECO:0000313" key="3">
    <source>
        <dbReference type="EMBL" id="KAJ6236890.1"/>
    </source>
</evidence>